<protein>
    <submittedName>
        <fullName evidence="4">DNA packaging protein</fullName>
    </submittedName>
</protein>
<evidence type="ECO:0000256" key="3">
    <source>
        <dbReference type="ARBA" id="ARBA00023219"/>
    </source>
</evidence>
<sequence>MSAVLPSGKPTLRDMIPDHVLLAESIDALAARYLSQDTNDGAAIWFEDLIPLELEVAFPTTDAKLNYLSRTQRLASLLAHRTDIKDSGRGEAEHRSSRQCVHTDLLVRRKEKFATVINRFLDLHQILKG</sequence>
<dbReference type="InterPro" id="IPR005208">
    <property type="entry name" value="Herpes_TT2"/>
</dbReference>
<keyword evidence="3" id="KW-0231">Viral genome packaging</keyword>
<evidence type="ECO:0000256" key="1">
    <source>
        <dbReference type="ARBA" id="ARBA00022562"/>
    </source>
</evidence>
<dbReference type="Pfam" id="PF03581">
    <property type="entry name" value="Herpes_UL33"/>
    <property type="match status" value="1"/>
</dbReference>
<dbReference type="Proteomes" id="UP000169848">
    <property type="component" value="Segment"/>
</dbReference>
<dbReference type="EMBL" id="KT594769">
    <property type="protein sequence ID" value="AMB17061.1"/>
    <property type="molecule type" value="Genomic_DNA"/>
</dbReference>
<keyword evidence="5" id="KW-1185">Reference proteome</keyword>
<name>A0A0Y0DAH4_9ALPH</name>
<evidence type="ECO:0000313" key="4">
    <source>
        <dbReference type="EMBL" id="AMB17061.1"/>
    </source>
</evidence>
<evidence type="ECO:0000256" key="2">
    <source>
        <dbReference type="ARBA" id="ARBA00022612"/>
    </source>
</evidence>
<dbReference type="KEGG" id="vg:26828065"/>
<dbReference type="HAMAP" id="MF_04015">
    <property type="entry name" value="HSV_TRM2"/>
    <property type="match status" value="1"/>
</dbReference>
<gene>
    <name evidence="4" type="primary">UL33</name>
</gene>
<dbReference type="OrthoDB" id="21483at10239"/>
<accession>A0A0Y0DAH4</accession>
<keyword evidence="1" id="KW-1048">Host nucleus</keyword>
<keyword evidence="2" id="KW-1188">Viral release from host cell</keyword>
<dbReference type="RefSeq" id="YP_009227266.1">
    <property type="nucleotide sequence ID" value="NC_029132.1"/>
</dbReference>
<dbReference type="GeneID" id="26828065"/>
<evidence type="ECO:0000313" key="5">
    <source>
        <dbReference type="Proteomes" id="UP000169848"/>
    </source>
</evidence>
<dbReference type="GO" id="GO:0019073">
    <property type="term" value="P:viral DNA genome packaging"/>
    <property type="evidence" value="ECO:0007669"/>
    <property type="project" value="InterPro"/>
</dbReference>
<reference evidence="4 5" key="1">
    <citation type="journal article" date="2016" name="BMC Genomics">
        <title>The first genome sequence of a metatherian herpesvirus: Macropodid herpesvirus 1.</title>
        <authorList>
            <person name="Vaz P.K."/>
            <person name="Mahony T.J."/>
            <person name="Hartley C.A."/>
            <person name="Fowler E.V."/>
            <person name="Ficorilli N."/>
            <person name="Lee S.W."/>
            <person name="Gilkerson J.R."/>
            <person name="Browning G.F."/>
            <person name="Devlin J.M."/>
        </authorList>
    </citation>
    <scope>NUCLEOTIDE SEQUENCE [LARGE SCALE GENOMIC DNA]</scope>
    <source>
        <strain evidence="4">MaHV1.3076/08</strain>
    </source>
</reference>
<proteinExistence type="inferred from homology"/>
<organism evidence="4 5">
    <name type="scientific">Macropodid alphaherpesvirus 1</name>
    <dbReference type="NCBI Taxonomy" id="137443"/>
    <lineage>
        <taxon>Viruses</taxon>
        <taxon>Duplodnaviria</taxon>
        <taxon>Heunggongvirae</taxon>
        <taxon>Peploviricota</taxon>
        <taxon>Herviviricetes</taxon>
        <taxon>Herpesvirales</taxon>
        <taxon>Orthoherpesviridae</taxon>
        <taxon>Alphaherpesvirinae</taxon>
        <taxon>Simplexvirus</taxon>
        <taxon>Simplexvirus macropodidalpha1</taxon>
    </lineage>
</organism>